<sequence length="522" mass="58342">MSTTSDSSNKALECTKKRSASPRQKADSPLCKQSKVDEEKDGENESRKKQADQLKYKNGASESNNAPEVSGKPVQNTNGAENAREKEQKHRDEDKDSFEGQKARSDCATICAAEALASLTGGRDQETESPCSSKQALGEITAGKQNRAEMDRSARADDRCSVPAQKGVVGEVQVRARREDGEEENNDDDDNDDSLHGSSLTASSSEDDDDDQEREDCAIMSVQMAPELRRSVAHLAQVQMRLDALEKKGARLHRRLELRLGRQRRPHIEQRAAIAQSIPGFWLTAIETFKNNKLGYRISFHFRQNPFFQNKVIVKELHLGLGGSPVSFSNPIVWYRGQSLTGSGEPRRNSRGVYESFFHWFDDHSSPGMDEIAQVQYKSLVYTSGQISGQGYQGQDGKFTFDRCLNIPGSTSKPPQNSNGDECVIISDSDDDQELVSQDREQEDQDEEDNEYESRDTGAGDSEHDEVDSSSEEVQEEEVDIAELDETCLSASSDVRELDQNEEDDDVEVNEEEEEEEEEEEN</sequence>
<protein>
    <submittedName>
        <fullName evidence="5">Testis-specific Y-encoded-like protein 1</fullName>
    </submittedName>
</protein>
<dbReference type="InterPro" id="IPR002164">
    <property type="entry name" value="NAP_family"/>
</dbReference>
<evidence type="ECO:0000256" key="2">
    <source>
        <dbReference type="RuleBase" id="RU003876"/>
    </source>
</evidence>
<dbReference type="Gene3D" id="3.30.1120.90">
    <property type="entry name" value="Nucleosome assembly protein"/>
    <property type="match status" value="1"/>
</dbReference>
<feature type="region of interest" description="Disordered" evidence="4">
    <location>
        <begin position="118"/>
        <end position="213"/>
    </location>
</feature>
<feature type="compositionally biased region" description="Acidic residues" evidence="4">
    <location>
        <begin position="463"/>
        <end position="486"/>
    </location>
</feature>
<dbReference type="EMBL" id="VCAZ01000060">
    <property type="protein sequence ID" value="TSN76591.1"/>
    <property type="molecule type" value="Genomic_DNA"/>
</dbReference>
<feature type="compositionally biased region" description="Basic and acidic residues" evidence="4">
    <location>
        <begin position="82"/>
        <end position="104"/>
    </location>
</feature>
<evidence type="ECO:0000256" key="1">
    <source>
        <dbReference type="ARBA" id="ARBA00009947"/>
    </source>
</evidence>
<gene>
    <name evidence="5" type="ORF">Baya_8744</name>
</gene>
<dbReference type="Pfam" id="PF00956">
    <property type="entry name" value="NAP"/>
    <property type="match status" value="1"/>
</dbReference>
<keyword evidence="6" id="KW-1185">Reference proteome</keyword>
<evidence type="ECO:0000313" key="5">
    <source>
        <dbReference type="EMBL" id="TSN76591.1"/>
    </source>
</evidence>
<dbReference type="GO" id="GO:0006334">
    <property type="term" value="P:nucleosome assembly"/>
    <property type="evidence" value="ECO:0007669"/>
    <property type="project" value="InterPro"/>
</dbReference>
<comment type="caution">
    <text evidence="5">The sequence shown here is derived from an EMBL/GenBank/DDBJ whole genome shotgun (WGS) entry which is preliminary data.</text>
</comment>
<feature type="compositionally biased region" description="Acidic residues" evidence="4">
    <location>
        <begin position="441"/>
        <end position="451"/>
    </location>
</feature>
<feature type="compositionally biased region" description="Polar residues" evidence="4">
    <location>
        <begin position="408"/>
        <end position="420"/>
    </location>
</feature>
<feature type="compositionally biased region" description="Polar residues" evidence="4">
    <location>
        <begin position="1"/>
        <end position="10"/>
    </location>
</feature>
<feature type="compositionally biased region" description="Basic and acidic residues" evidence="4">
    <location>
        <begin position="146"/>
        <end position="160"/>
    </location>
</feature>
<dbReference type="InterPro" id="IPR037231">
    <property type="entry name" value="NAP-like_sf"/>
</dbReference>
<name>A0A556U7Z8_BAGYA</name>
<comment type="similarity">
    <text evidence="1 2">Belongs to the nucleosome assembly protein (NAP) family.</text>
</comment>
<evidence type="ECO:0000256" key="3">
    <source>
        <dbReference type="SAM" id="Coils"/>
    </source>
</evidence>
<dbReference type="PANTHER" id="PTHR11875">
    <property type="entry name" value="TESTIS-SPECIFIC Y-ENCODED PROTEIN"/>
    <property type="match status" value="1"/>
</dbReference>
<feature type="region of interest" description="Disordered" evidence="4">
    <location>
        <begin position="1"/>
        <end position="104"/>
    </location>
</feature>
<organism evidence="5 6">
    <name type="scientific">Bagarius yarrelli</name>
    <name type="common">Goonch</name>
    <name type="synonym">Bagrus yarrelli</name>
    <dbReference type="NCBI Taxonomy" id="175774"/>
    <lineage>
        <taxon>Eukaryota</taxon>
        <taxon>Metazoa</taxon>
        <taxon>Chordata</taxon>
        <taxon>Craniata</taxon>
        <taxon>Vertebrata</taxon>
        <taxon>Euteleostomi</taxon>
        <taxon>Actinopterygii</taxon>
        <taxon>Neopterygii</taxon>
        <taxon>Teleostei</taxon>
        <taxon>Ostariophysi</taxon>
        <taxon>Siluriformes</taxon>
        <taxon>Sisoridae</taxon>
        <taxon>Sisorinae</taxon>
        <taxon>Bagarius</taxon>
    </lineage>
</organism>
<feature type="compositionally biased region" description="Basic and acidic residues" evidence="4">
    <location>
        <begin position="34"/>
        <end position="55"/>
    </location>
</feature>
<dbReference type="Gene3D" id="1.20.5.1500">
    <property type="match status" value="1"/>
</dbReference>
<dbReference type="Proteomes" id="UP000319801">
    <property type="component" value="Unassembled WGS sequence"/>
</dbReference>
<keyword evidence="3" id="KW-0175">Coiled coil</keyword>
<feature type="compositionally biased region" description="Acidic residues" evidence="4">
    <location>
        <begin position="181"/>
        <end position="192"/>
    </location>
</feature>
<evidence type="ECO:0000313" key="6">
    <source>
        <dbReference type="Proteomes" id="UP000319801"/>
    </source>
</evidence>
<reference evidence="5 6" key="1">
    <citation type="journal article" date="2019" name="Genome Biol. Evol.">
        <title>Whole-Genome Sequencing of the Giant Devil Catfish, Bagarius yarrelli.</title>
        <authorList>
            <person name="Jiang W."/>
            <person name="Lv Y."/>
            <person name="Cheng L."/>
            <person name="Yang K."/>
            <person name="Chao B."/>
            <person name="Wang X."/>
            <person name="Li Y."/>
            <person name="Pan X."/>
            <person name="You X."/>
            <person name="Zhang Y."/>
            <person name="Yang J."/>
            <person name="Li J."/>
            <person name="Zhang X."/>
            <person name="Liu S."/>
            <person name="Sun C."/>
            <person name="Yang J."/>
            <person name="Shi Q."/>
        </authorList>
    </citation>
    <scope>NUCLEOTIDE SEQUENCE [LARGE SCALE GENOMIC DNA]</scope>
    <source>
        <strain evidence="5">JWS20170419001</strain>
        <tissue evidence="5">Muscle</tissue>
    </source>
</reference>
<dbReference type="SUPFAM" id="SSF143113">
    <property type="entry name" value="NAP-like"/>
    <property type="match status" value="1"/>
</dbReference>
<feature type="compositionally biased region" description="Basic and acidic residues" evidence="4">
    <location>
        <begin position="452"/>
        <end position="462"/>
    </location>
</feature>
<feature type="compositionally biased region" description="Polar residues" evidence="4">
    <location>
        <begin position="60"/>
        <end position="80"/>
    </location>
</feature>
<feature type="coiled-coil region" evidence="3">
    <location>
        <begin position="228"/>
        <end position="255"/>
    </location>
</feature>
<feature type="region of interest" description="Disordered" evidence="4">
    <location>
        <begin position="431"/>
        <end position="522"/>
    </location>
</feature>
<proteinExistence type="inferred from homology"/>
<feature type="region of interest" description="Disordered" evidence="4">
    <location>
        <begin position="406"/>
        <end position="425"/>
    </location>
</feature>
<dbReference type="GO" id="GO:0005634">
    <property type="term" value="C:nucleus"/>
    <property type="evidence" value="ECO:0007669"/>
    <property type="project" value="InterPro"/>
</dbReference>
<dbReference type="AlphaFoldDB" id="A0A556U7Z8"/>
<accession>A0A556U7Z8</accession>
<evidence type="ECO:0000256" key="4">
    <source>
        <dbReference type="SAM" id="MobiDB-lite"/>
    </source>
</evidence>
<feature type="compositionally biased region" description="Acidic residues" evidence="4">
    <location>
        <begin position="500"/>
        <end position="522"/>
    </location>
</feature>
<dbReference type="OrthoDB" id="19419at2759"/>